<dbReference type="KEGG" id="lak:106174775"/>
<dbReference type="Proteomes" id="UP000085678">
    <property type="component" value="Unplaced"/>
</dbReference>
<accession>A0A1S3JP53</accession>
<organism evidence="3 4">
    <name type="scientific">Lingula anatina</name>
    <name type="common">Brachiopod</name>
    <name type="synonym">Lingula unguis</name>
    <dbReference type="NCBI Taxonomy" id="7574"/>
    <lineage>
        <taxon>Eukaryota</taxon>
        <taxon>Metazoa</taxon>
        <taxon>Spiralia</taxon>
        <taxon>Lophotrochozoa</taxon>
        <taxon>Brachiopoda</taxon>
        <taxon>Linguliformea</taxon>
        <taxon>Lingulata</taxon>
        <taxon>Lingulida</taxon>
        <taxon>Linguloidea</taxon>
        <taxon>Lingulidae</taxon>
        <taxon>Lingula</taxon>
    </lineage>
</organism>
<dbReference type="InterPro" id="IPR049077">
    <property type="entry name" value="MOV-10_Ig-like"/>
</dbReference>
<sequence length="397" mass="44353">MAAAPRGRGGRATLHELQQVGVDFLDYLNLQGIAGSVPKGLLRDIFHSQYKPYVAQRNSESGGQQLRVRAFSGVLFALKIHRCVHKTKDMIVLQPDNDQGGSANSRSKKRRNNQKSRIAARFPEPGEDPKRSTATPDNEEGPKSRRKHGKKGRLAVDQFISLSAKSKDSPDVSEKKSGDSPTKALPKGVAKQNKVHVCQICKVNCCTKLELEKHSKGKRHRVQSLVYNLRANREHYISDKFDIAITSTVELIKGCYTFDLTEKVTTEITLTIKNMSTSESVTLEHCEMLKRQPVFSLSDPARVTDGMATKTIQAGDSYNITVRAKASYVGIYRVPVAFHFKRPNSPTKNIHIIRYLCAWCQNDDIRQLQPTAPFRRPPRVALGRQGTEIIDGLPVPK</sequence>
<feature type="region of interest" description="Disordered" evidence="1">
    <location>
        <begin position="94"/>
        <end position="189"/>
    </location>
</feature>
<evidence type="ECO:0000313" key="4">
    <source>
        <dbReference type="RefSeq" id="XP_013411916.1"/>
    </source>
</evidence>
<keyword evidence="3" id="KW-1185">Reference proteome</keyword>
<feature type="compositionally biased region" description="Basic and acidic residues" evidence="1">
    <location>
        <begin position="165"/>
        <end position="178"/>
    </location>
</feature>
<evidence type="ECO:0000313" key="3">
    <source>
        <dbReference type="Proteomes" id="UP000085678"/>
    </source>
</evidence>
<dbReference type="InParanoid" id="A0A1S3JP53"/>
<dbReference type="AlphaFoldDB" id="A0A1S3JP53"/>
<protein>
    <submittedName>
        <fullName evidence="4">Uncharacterized protein LOC106174775</fullName>
    </submittedName>
</protein>
<feature type="compositionally biased region" description="Basic residues" evidence="1">
    <location>
        <begin position="144"/>
        <end position="153"/>
    </location>
</feature>
<dbReference type="SUPFAM" id="SSF57667">
    <property type="entry name" value="beta-beta-alpha zinc fingers"/>
    <property type="match status" value="1"/>
</dbReference>
<name>A0A1S3JP53_LINAN</name>
<dbReference type="GeneID" id="106174775"/>
<gene>
    <name evidence="4" type="primary">LOC106174775</name>
</gene>
<reference evidence="4" key="1">
    <citation type="submission" date="2025-08" db="UniProtKB">
        <authorList>
            <consortium name="RefSeq"/>
        </authorList>
    </citation>
    <scope>IDENTIFICATION</scope>
    <source>
        <tissue evidence="4">Gonads</tissue>
    </source>
</reference>
<dbReference type="STRING" id="7574.A0A1S3JP53"/>
<proteinExistence type="predicted"/>
<dbReference type="InterPro" id="IPR036236">
    <property type="entry name" value="Znf_C2H2_sf"/>
</dbReference>
<evidence type="ECO:0000259" key="2">
    <source>
        <dbReference type="Pfam" id="PF21633"/>
    </source>
</evidence>
<dbReference type="RefSeq" id="XP_013411916.1">
    <property type="nucleotide sequence ID" value="XM_013556462.1"/>
</dbReference>
<feature type="domain" description="Helicase MOV-10 Ig-like" evidence="2">
    <location>
        <begin position="233"/>
        <end position="358"/>
    </location>
</feature>
<dbReference type="Pfam" id="PF21633">
    <property type="entry name" value="MOV-10_Ig-like"/>
    <property type="match status" value="1"/>
</dbReference>
<evidence type="ECO:0000256" key="1">
    <source>
        <dbReference type="SAM" id="MobiDB-lite"/>
    </source>
</evidence>